<comment type="caution">
    <text evidence="2">The sequence shown here is derived from an EMBL/GenBank/DDBJ whole genome shotgun (WGS) entry which is preliminary data.</text>
</comment>
<dbReference type="RefSeq" id="WP_128978415.1">
    <property type="nucleotide sequence ID" value="NZ_CP053836.1"/>
</dbReference>
<dbReference type="EMBL" id="PDKJ01000001">
    <property type="protein sequence ID" value="RXJ70298.1"/>
    <property type="molecule type" value="Genomic_DNA"/>
</dbReference>
<evidence type="ECO:0000313" key="2">
    <source>
        <dbReference type="EMBL" id="RXK04323.1"/>
    </source>
</evidence>
<reference evidence="3 4" key="1">
    <citation type="submission" date="2017-10" db="EMBL/GenBank/DDBJ databases">
        <title>Genomics of the genus Arcobacter.</title>
        <authorList>
            <person name="Perez-Cataluna A."/>
            <person name="Figueras M.J."/>
        </authorList>
    </citation>
    <scope>NUCLEOTIDE SEQUENCE [LARGE SCALE GENOMIC DNA]</scope>
    <source>
        <strain evidence="2 3">CECT 8441</strain>
        <strain evidence="1 4">CECT 8993</strain>
    </source>
</reference>
<accession>A0A4Q1ANZ5</accession>
<proteinExistence type="predicted"/>
<dbReference type="OrthoDB" id="9807346at2"/>
<sequence length="57" mass="6456">MEQRIVCQKCKHYFVTWEPSRPHGCRAYGFKSKQIPSAVVKKSSGADCSFFEIKSGS</sequence>
<dbReference type="AlphaFoldDB" id="A0A4Q1ANZ5"/>
<dbReference type="EMBL" id="PDKK01000010">
    <property type="protein sequence ID" value="RXK04323.1"/>
    <property type="molecule type" value="Genomic_DNA"/>
</dbReference>
<evidence type="ECO:0000313" key="1">
    <source>
        <dbReference type="EMBL" id="RXJ70298.1"/>
    </source>
</evidence>
<dbReference type="Proteomes" id="UP000290172">
    <property type="component" value="Unassembled WGS sequence"/>
</dbReference>
<protein>
    <submittedName>
        <fullName evidence="2">Uracil-DNA glycosylase</fullName>
    </submittedName>
</protein>
<evidence type="ECO:0000313" key="4">
    <source>
        <dbReference type="Proteomes" id="UP000290172"/>
    </source>
</evidence>
<evidence type="ECO:0000313" key="3">
    <source>
        <dbReference type="Proteomes" id="UP000289758"/>
    </source>
</evidence>
<name>A0A4Q1ANZ5_9BACT</name>
<gene>
    <name evidence="2" type="ORF">CRV07_11175</name>
    <name evidence="1" type="ORF">CRV08_01670</name>
</gene>
<dbReference type="Proteomes" id="UP000289758">
    <property type="component" value="Unassembled WGS sequence"/>
</dbReference>
<organism evidence="2 3">
    <name type="scientific">Halarcobacter ebronensis</name>
    <dbReference type="NCBI Taxonomy" id="1462615"/>
    <lineage>
        <taxon>Bacteria</taxon>
        <taxon>Pseudomonadati</taxon>
        <taxon>Campylobacterota</taxon>
        <taxon>Epsilonproteobacteria</taxon>
        <taxon>Campylobacterales</taxon>
        <taxon>Arcobacteraceae</taxon>
        <taxon>Halarcobacter</taxon>
    </lineage>
</organism>
<keyword evidence="3" id="KW-1185">Reference proteome</keyword>